<dbReference type="GO" id="GO:0016020">
    <property type="term" value="C:membrane"/>
    <property type="evidence" value="ECO:0007669"/>
    <property type="project" value="UniProtKB-SubCell"/>
</dbReference>
<dbReference type="Pfam" id="PF02991">
    <property type="entry name" value="ATG8"/>
    <property type="match status" value="1"/>
</dbReference>
<evidence type="ECO:0000256" key="3">
    <source>
        <dbReference type="ARBA" id="ARBA00023136"/>
    </source>
</evidence>
<protein>
    <submittedName>
        <fullName evidence="6">Uncharacterized protein</fullName>
    </submittedName>
</protein>
<reference evidence="6" key="1">
    <citation type="submission" date="2025-08" db="UniProtKB">
        <authorList>
            <consortium name="Ensembl"/>
        </authorList>
    </citation>
    <scope>IDENTIFICATION</scope>
</reference>
<dbReference type="PANTHER" id="PTHR10969">
    <property type="entry name" value="MICROTUBULE-ASSOCIATED PROTEINS 1A/1B LIGHT CHAIN 3-RELATED"/>
    <property type="match status" value="1"/>
</dbReference>
<evidence type="ECO:0000256" key="4">
    <source>
        <dbReference type="ARBA" id="ARBA00023288"/>
    </source>
</evidence>
<keyword evidence="7" id="KW-1185">Reference proteome</keyword>
<keyword evidence="5" id="KW-0072">Autophagy</keyword>
<proteinExistence type="inferred from homology"/>
<dbReference type="Proteomes" id="UP000261340">
    <property type="component" value="Unplaced"/>
</dbReference>
<dbReference type="Gene3D" id="3.10.20.90">
    <property type="entry name" value="Phosphatidylinositol 3-kinase Catalytic Subunit, Chain A, domain 1"/>
    <property type="match status" value="1"/>
</dbReference>
<dbReference type="Ensembl" id="ENSACIT00000022957.1">
    <property type="protein sequence ID" value="ENSACIP00000022361.1"/>
    <property type="gene ID" value="ENSACIG00000017393.1"/>
</dbReference>
<evidence type="ECO:0000256" key="1">
    <source>
        <dbReference type="ARBA" id="ARBA00004370"/>
    </source>
</evidence>
<dbReference type="InterPro" id="IPR029071">
    <property type="entry name" value="Ubiquitin-like_domsf"/>
</dbReference>
<organism evidence="6 7">
    <name type="scientific">Amphilophus citrinellus</name>
    <name type="common">Midas cichlid</name>
    <name type="synonym">Cichlasoma citrinellum</name>
    <dbReference type="NCBI Taxonomy" id="61819"/>
    <lineage>
        <taxon>Eukaryota</taxon>
        <taxon>Metazoa</taxon>
        <taxon>Chordata</taxon>
        <taxon>Craniata</taxon>
        <taxon>Vertebrata</taxon>
        <taxon>Euteleostomi</taxon>
        <taxon>Actinopterygii</taxon>
        <taxon>Neopterygii</taxon>
        <taxon>Teleostei</taxon>
        <taxon>Neoteleostei</taxon>
        <taxon>Acanthomorphata</taxon>
        <taxon>Ovalentaria</taxon>
        <taxon>Cichlomorphae</taxon>
        <taxon>Cichliformes</taxon>
        <taxon>Cichlidae</taxon>
        <taxon>New World cichlids</taxon>
        <taxon>Cichlasomatinae</taxon>
        <taxon>Heroini</taxon>
        <taxon>Amphilophus</taxon>
    </lineage>
</organism>
<comment type="subcellular location">
    <subcellularLocation>
        <location evidence="1">Membrane</location>
    </subcellularLocation>
</comment>
<evidence type="ECO:0000256" key="5">
    <source>
        <dbReference type="RuleBase" id="RU004384"/>
    </source>
</evidence>
<dbReference type="STRING" id="61819.ENSACIP00000022361"/>
<evidence type="ECO:0000313" key="6">
    <source>
        <dbReference type="Ensembl" id="ENSACIP00000022361.1"/>
    </source>
</evidence>
<comment type="similarity">
    <text evidence="2 5">Belongs to the ATG8 family.</text>
</comment>
<evidence type="ECO:0000313" key="7">
    <source>
        <dbReference type="Proteomes" id="UP000261340"/>
    </source>
</evidence>
<keyword evidence="4" id="KW-0449">Lipoprotein</keyword>
<dbReference type="SUPFAM" id="SSF54236">
    <property type="entry name" value="Ubiquitin-like"/>
    <property type="match status" value="1"/>
</dbReference>
<dbReference type="GeneTree" id="ENSGT00940000166772"/>
<dbReference type="InterPro" id="IPR004241">
    <property type="entry name" value="Atg8-like"/>
</dbReference>
<name>A0A3Q0SH81_AMPCI</name>
<keyword evidence="3" id="KW-0472">Membrane</keyword>
<dbReference type="AlphaFoldDB" id="A0A3Q0SH81"/>
<evidence type="ECO:0000256" key="2">
    <source>
        <dbReference type="ARBA" id="ARBA00007293"/>
    </source>
</evidence>
<dbReference type="GO" id="GO:0006914">
    <property type="term" value="P:autophagy"/>
    <property type="evidence" value="ECO:0007669"/>
    <property type="project" value="UniProtKB-KW"/>
</dbReference>
<reference evidence="6" key="2">
    <citation type="submission" date="2025-09" db="UniProtKB">
        <authorList>
            <consortium name="Ensembl"/>
        </authorList>
    </citation>
    <scope>IDENTIFICATION</scope>
</reference>
<accession>A0A3Q0SH81</accession>
<sequence length="116" mass="13292">MDIQSQRSVPLEVGRAEGARVWAKHPDTIPIIVERTKRSQAPELYKKNYLVPFDLTVIHLYFLIRQFNTDRLFFFVLVSSTKPKTQSMVTMLFKKCQSDSATLVLMKVTTGALEGQ</sequence>